<gene>
    <name evidence="2" type="ORF">Esi_0320_0005</name>
</gene>
<dbReference type="InterPro" id="IPR011566">
    <property type="entry name" value="Ubq_synth_Coq7"/>
</dbReference>
<keyword evidence="3" id="KW-1185">Reference proteome</keyword>
<accession>D7FX83</accession>
<reference evidence="2 3" key="1">
    <citation type="journal article" date="2010" name="Nature">
        <title>The Ectocarpus genome and the independent evolution of multicellularity in brown algae.</title>
        <authorList>
            <person name="Cock J.M."/>
            <person name="Sterck L."/>
            <person name="Rouze P."/>
            <person name="Scornet D."/>
            <person name="Allen A.E."/>
            <person name="Amoutzias G."/>
            <person name="Anthouard V."/>
            <person name="Artiguenave F."/>
            <person name="Aury J.M."/>
            <person name="Badger J.H."/>
            <person name="Beszteri B."/>
            <person name="Billiau K."/>
            <person name="Bonnet E."/>
            <person name="Bothwell J.H."/>
            <person name="Bowler C."/>
            <person name="Boyen C."/>
            <person name="Brownlee C."/>
            <person name="Carrano C.J."/>
            <person name="Charrier B."/>
            <person name="Cho G.Y."/>
            <person name="Coelho S.M."/>
            <person name="Collen J."/>
            <person name="Corre E."/>
            <person name="Da Silva C."/>
            <person name="Delage L."/>
            <person name="Delaroque N."/>
            <person name="Dittami S.M."/>
            <person name="Doulbeau S."/>
            <person name="Elias M."/>
            <person name="Farnham G."/>
            <person name="Gachon C.M."/>
            <person name="Gschloessl B."/>
            <person name="Heesch S."/>
            <person name="Jabbari K."/>
            <person name="Jubin C."/>
            <person name="Kawai H."/>
            <person name="Kimura K."/>
            <person name="Kloareg B."/>
            <person name="Kupper F.C."/>
            <person name="Lang D."/>
            <person name="Le Bail A."/>
            <person name="Leblanc C."/>
            <person name="Lerouge P."/>
            <person name="Lohr M."/>
            <person name="Lopez P.J."/>
            <person name="Martens C."/>
            <person name="Maumus F."/>
            <person name="Michel G."/>
            <person name="Miranda-Saavedra D."/>
            <person name="Morales J."/>
            <person name="Moreau H."/>
            <person name="Motomura T."/>
            <person name="Nagasato C."/>
            <person name="Napoli C.A."/>
            <person name="Nelson D.R."/>
            <person name="Nyvall-Collen P."/>
            <person name="Peters A.F."/>
            <person name="Pommier C."/>
            <person name="Potin P."/>
            <person name="Poulain J."/>
            <person name="Quesneville H."/>
            <person name="Read B."/>
            <person name="Rensing S.A."/>
            <person name="Ritter A."/>
            <person name="Rousvoal S."/>
            <person name="Samanta M."/>
            <person name="Samson G."/>
            <person name="Schroeder D.C."/>
            <person name="Segurens B."/>
            <person name="Strittmatter M."/>
            <person name="Tonon T."/>
            <person name="Tregear J.W."/>
            <person name="Valentin K."/>
            <person name="von Dassow P."/>
            <person name="Yamagishi T."/>
            <person name="Van de Peer Y."/>
            <person name="Wincker P."/>
        </authorList>
    </citation>
    <scope>NUCLEOTIDE SEQUENCE [LARGE SCALE GENOMIC DNA]</scope>
    <source>
        <strain evidence="3">Ec32 / CCAP1310/4</strain>
    </source>
</reference>
<dbReference type="Proteomes" id="UP000002630">
    <property type="component" value="Linkage Group LG27"/>
</dbReference>
<dbReference type="Pfam" id="PF03232">
    <property type="entry name" value="COQ7"/>
    <property type="match status" value="1"/>
</dbReference>
<proteinExistence type="predicted"/>
<evidence type="ECO:0000313" key="3">
    <source>
        <dbReference type="Proteomes" id="UP000002630"/>
    </source>
</evidence>
<sequence>MANRRARPSLLLPAWRAVGFAVGTGATALLPADASAKVGAAISRAVLEHYDENIRAMYDARIVAEEHEART</sequence>
<dbReference type="InParanoid" id="D7FX83"/>
<dbReference type="AlphaFoldDB" id="D7FX83"/>
<dbReference type="PANTHER" id="PTHR11237">
    <property type="entry name" value="COENZYME Q10 BIOSYNTHESIS PROTEIN 7"/>
    <property type="match status" value="1"/>
</dbReference>
<keyword evidence="1" id="KW-0732">Signal</keyword>
<protein>
    <submittedName>
        <fullName evidence="2">Uncharacterized protein</fullName>
    </submittedName>
</protein>
<dbReference type="EMBL" id="FN649752">
    <property type="protein sequence ID" value="CBJ49261.1"/>
    <property type="molecule type" value="Genomic_DNA"/>
</dbReference>
<dbReference type="GO" id="GO:0005743">
    <property type="term" value="C:mitochondrial inner membrane"/>
    <property type="evidence" value="ECO:0007669"/>
    <property type="project" value="TreeGrafter"/>
</dbReference>
<name>D7FX83_ECTSI</name>
<evidence type="ECO:0000256" key="1">
    <source>
        <dbReference type="SAM" id="SignalP"/>
    </source>
</evidence>
<dbReference type="OrthoDB" id="275371at2759"/>
<organism evidence="2 3">
    <name type="scientific">Ectocarpus siliculosus</name>
    <name type="common">Brown alga</name>
    <name type="synonym">Conferva siliculosa</name>
    <dbReference type="NCBI Taxonomy" id="2880"/>
    <lineage>
        <taxon>Eukaryota</taxon>
        <taxon>Sar</taxon>
        <taxon>Stramenopiles</taxon>
        <taxon>Ochrophyta</taxon>
        <taxon>PX clade</taxon>
        <taxon>Phaeophyceae</taxon>
        <taxon>Ectocarpales</taxon>
        <taxon>Ectocarpaceae</taxon>
        <taxon>Ectocarpus</taxon>
    </lineage>
</organism>
<dbReference type="EMBL" id="FN648510">
    <property type="protein sequence ID" value="CBJ49261.1"/>
    <property type="molecule type" value="Genomic_DNA"/>
</dbReference>
<dbReference type="GO" id="GO:0008682">
    <property type="term" value="F:3-demethoxyubiquinol 3-hydroxylase activity"/>
    <property type="evidence" value="ECO:0007669"/>
    <property type="project" value="TreeGrafter"/>
</dbReference>
<feature type="chain" id="PRO_5003095973" evidence="1">
    <location>
        <begin position="22"/>
        <end position="71"/>
    </location>
</feature>
<dbReference type="GO" id="GO:0006744">
    <property type="term" value="P:ubiquinone biosynthetic process"/>
    <property type="evidence" value="ECO:0007669"/>
    <property type="project" value="InterPro"/>
</dbReference>
<dbReference type="PANTHER" id="PTHR11237:SF4">
    <property type="entry name" value="5-DEMETHOXYUBIQUINONE HYDROXYLASE, MITOCHONDRIAL"/>
    <property type="match status" value="1"/>
</dbReference>
<feature type="signal peptide" evidence="1">
    <location>
        <begin position="1"/>
        <end position="21"/>
    </location>
</feature>
<evidence type="ECO:0000313" key="2">
    <source>
        <dbReference type="EMBL" id="CBJ49261.1"/>
    </source>
</evidence>